<keyword evidence="3" id="KW-1185">Reference proteome</keyword>
<feature type="compositionally biased region" description="Gly residues" evidence="1">
    <location>
        <begin position="751"/>
        <end position="761"/>
    </location>
</feature>
<feature type="compositionally biased region" description="Low complexity" evidence="1">
    <location>
        <begin position="1047"/>
        <end position="1057"/>
    </location>
</feature>
<feature type="compositionally biased region" description="Basic and acidic residues" evidence="1">
    <location>
        <begin position="1029"/>
        <end position="1041"/>
    </location>
</feature>
<feature type="compositionally biased region" description="Polar residues" evidence="1">
    <location>
        <begin position="173"/>
        <end position="182"/>
    </location>
</feature>
<evidence type="ECO:0000256" key="1">
    <source>
        <dbReference type="SAM" id="MobiDB-lite"/>
    </source>
</evidence>
<organism evidence="2 3">
    <name type="scientific">Ectocarpus siliculosus</name>
    <name type="common">Brown alga</name>
    <name type="synonym">Conferva siliculosa</name>
    <dbReference type="NCBI Taxonomy" id="2880"/>
    <lineage>
        <taxon>Eukaryota</taxon>
        <taxon>Sar</taxon>
        <taxon>Stramenopiles</taxon>
        <taxon>Ochrophyta</taxon>
        <taxon>PX clade</taxon>
        <taxon>Phaeophyceae</taxon>
        <taxon>Ectocarpales</taxon>
        <taxon>Ectocarpaceae</taxon>
        <taxon>Ectocarpus</taxon>
    </lineage>
</organism>
<dbReference type="OMA" id="AYTNRSH"/>
<protein>
    <submittedName>
        <fullName evidence="2">Uncharacterized protein</fullName>
    </submittedName>
</protein>
<accession>D7FIU0</accession>
<feature type="compositionally biased region" description="Gly residues" evidence="1">
    <location>
        <begin position="824"/>
        <end position="833"/>
    </location>
</feature>
<feature type="compositionally biased region" description="Gly residues" evidence="1">
    <location>
        <begin position="709"/>
        <end position="726"/>
    </location>
</feature>
<dbReference type="EMBL" id="FN647892">
    <property type="protein sequence ID" value="CBJ28907.1"/>
    <property type="molecule type" value="Genomic_DNA"/>
</dbReference>
<sequence length="1361" mass="143424">MGTGLARTIDLEVYLNYDDEGGAPVSGDSTEMHCAQDAACVEATECGEGSAEVKVLTFDSYGDGWSDPFGEATEFWTLTGATGSWSGNLMKGHAAARSTLCLADGDYDFSAPGAVSWHVRRLVRRLFGIGGDEYPDITVVALGSAMATAACVMTCCCRMKKANRRPGTGGKGSTKSLATEPSRSPDSRYDTGQGLITGEVVSEVSAPMPKRSRGAEGAALIAAAGKSKKFLDPRDYIPDPDFDVFESMSSSSMGDESISGMLQESNPMFRGRARRGSATGTQLGAPPLEGDEDVELGLNGVPEEGQQEAEGGEEERPFRATEQSNPLFNADRASGPLEKPTRGDKAGGEGQGRVEVEVVSRAIPQRFRSATRGIRLHDRDVRSQQEEAPAAGRRTDDDRAARERQDSGHRRRGSRRGSSGDGRATRKRSKSRGRGDSETPSRRRAPIQRVRSFGSDSSFKSMAKNLAESTSFRHSRERYQVAPKNRPSRSGGDTHERKSRKRSSTSRADQGRGATTSSSGAPRPRRGESSTAPRGERRDRDKSRGRGVDGTAAAFASEPSRSSRRGTASRGGGGAGGPAKSRRAEDGERSYSPGSNFSDGSIVVPTVRACASVGRPSARLSDMLAGNVVSNSSMRRGSSGNRQADVQVLDLRRHSTGGRRSREPVGARAGSSGGGVGGGGGGAATMTTANDDAEAPGGGRDERRRSRDSGGGGGSRSSGRSSGGGVRAEDYGAPRSKAKGNRERSGSADSSGGGGDRGSTGKGRRQQEDGATTNPGTAGSPREKAHPFVVGMGGPPGGSDDDGKGGNNGGSLSFSNNGDDSDLGDGGGGGGRLTRGRTKYRQSRSSRARERAYQETRSRSRGSSISMTSLQRVVEVSEESLSSVSPDQMNPALAGRYSRIASRAAAGAGRRRHDDGSHDDEDEEDTDRRMFPPPSAAGSDVDFHSMMDGTVASGESSFRPDSCSRSVPPSSALRFHVSEIKMPGNAAAVAADKRRRRESSDSDSYSSHGASVRHTAESPAPRAYGSRRARPDNTRSDDGSSSKKHASSSSRAAAAAALERTTTMSSAGRSSRRGAGGGAGWRQQARLRRAMVLAVQQKAQEDEQKGGSGDPLGTRRSTGSQYLDGGRGRGGEKTRGRLASEDQDEAAGGHVLRRGGENRDLPPVPTGALRDAPGRSARGHVLVTKRAAPGEKHEHQEDERASGGGGSHRTNFSAFSSLDSTATSVADDDDDDVARSPFQSRGESSSEAPPPPPPPEATAPRGRPRSESKAKLELRREREQETGGQATGHSSSRNAWSSNSSTSETRRHSGSGNRRRHRRRSISSSRGSGGEGASDASSERQHRRDRKGKPRSPYSLDGRRR</sequence>
<feature type="compositionally biased region" description="Pro residues" evidence="1">
    <location>
        <begin position="1248"/>
        <end position="1257"/>
    </location>
</feature>
<evidence type="ECO:0000313" key="2">
    <source>
        <dbReference type="EMBL" id="CBJ28907.1"/>
    </source>
</evidence>
<feature type="compositionally biased region" description="Basic and acidic residues" evidence="1">
    <location>
        <begin position="699"/>
        <end position="708"/>
    </location>
</feature>
<feature type="compositionally biased region" description="Basic and acidic residues" evidence="1">
    <location>
        <begin position="1126"/>
        <end position="1140"/>
    </location>
</feature>
<gene>
    <name evidence="2" type="ORF">Esi_0123_0079</name>
</gene>
<feature type="compositionally biased region" description="Basic and acidic residues" evidence="1">
    <location>
        <begin position="847"/>
        <end position="858"/>
    </location>
</feature>
<feature type="compositionally biased region" description="Basic residues" evidence="1">
    <location>
        <begin position="834"/>
        <end position="846"/>
    </location>
</feature>
<dbReference type="InParanoid" id="D7FIU0"/>
<feature type="compositionally biased region" description="Basic and acidic residues" evidence="1">
    <location>
        <begin position="375"/>
        <end position="385"/>
    </location>
</feature>
<proteinExistence type="predicted"/>
<feature type="region of interest" description="Disordered" evidence="1">
    <location>
        <begin position="271"/>
        <end position="603"/>
    </location>
</feature>
<evidence type="ECO:0000313" key="3">
    <source>
        <dbReference type="Proteomes" id="UP000002630"/>
    </source>
</evidence>
<feature type="compositionally biased region" description="Gly residues" evidence="1">
    <location>
        <begin position="671"/>
        <end position="683"/>
    </location>
</feature>
<feature type="compositionally biased region" description="Low complexity" evidence="1">
    <location>
        <begin position="630"/>
        <end position="642"/>
    </location>
</feature>
<feature type="region of interest" description="Disordered" evidence="1">
    <location>
        <begin position="163"/>
        <end position="193"/>
    </location>
</feature>
<feature type="compositionally biased region" description="Basic and acidic residues" evidence="1">
    <location>
        <begin position="1264"/>
        <end position="1281"/>
    </location>
</feature>
<feature type="compositionally biased region" description="Low complexity" evidence="1">
    <location>
        <begin position="898"/>
        <end position="908"/>
    </location>
</feature>
<dbReference type="OrthoDB" id="10568835at2759"/>
<feature type="compositionally biased region" description="Basic and acidic residues" evidence="1">
    <location>
        <begin position="534"/>
        <end position="547"/>
    </location>
</feature>
<feature type="region of interest" description="Disordered" evidence="1">
    <location>
        <begin position="630"/>
        <end position="1361"/>
    </location>
</feature>
<dbReference type="Proteomes" id="UP000002630">
    <property type="component" value="Linkage Group LG08"/>
</dbReference>
<feature type="compositionally biased region" description="Basic and acidic residues" evidence="1">
    <location>
        <begin position="393"/>
        <end position="408"/>
    </location>
</feature>
<reference evidence="2 3" key="1">
    <citation type="journal article" date="2010" name="Nature">
        <title>The Ectocarpus genome and the independent evolution of multicellularity in brown algae.</title>
        <authorList>
            <person name="Cock J.M."/>
            <person name="Sterck L."/>
            <person name="Rouze P."/>
            <person name="Scornet D."/>
            <person name="Allen A.E."/>
            <person name="Amoutzias G."/>
            <person name="Anthouard V."/>
            <person name="Artiguenave F."/>
            <person name="Aury J.M."/>
            <person name="Badger J.H."/>
            <person name="Beszteri B."/>
            <person name="Billiau K."/>
            <person name="Bonnet E."/>
            <person name="Bothwell J.H."/>
            <person name="Bowler C."/>
            <person name="Boyen C."/>
            <person name="Brownlee C."/>
            <person name="Carrano C.J."/>
            <person name="Charrier B."/>
            <person name="Cho G.Y."/>
            <person name="Coelho S.M."/>
            <person name="Collen J."/>
            <person name="Corre E."/>
            <person name="Da Silva C."/>
            <person name="Delage L."/>
            <person name="Delaroque N."/>
            <person name="Dittami S.M."/>
            <person name="Doulbeau S."/>
            <person name="Elias M."/>
            <person name="Farnham G."/>
            <person name="Gachon C.M."/>
            <person name="Gschloessl B."/>
            <person name="Heesch S."/>
            <person name="Jabbari K."/>
            <person name="Jubin C."/>
            <person name="Kawai H."/>
            <person name="Kimura K."/>
            <person name="Kloareg B."/>
            <person name="Kupper F.C."/>
            <person name="Lang D."/>
            <person name="Le Bail A."/>
            <person name="Leblanc C."/>
            <person name="Lerouge P."/>
            <person name="Lohr M."/>
            <person name="Lopez P.J."/>
            <person name="Martens C."/>
            <person name="Maumus F."/>
            <person name="Michel G."/>
            <person name="Miranda-Saavedra D."/>
            <person name="Morales J."/>
            <person name="Moreau H."/>
            <person name="Motomura T."/>
            <person name="Nagasato C."/>
            <person name="Napoli C.A."/>
            <person name="Nelson D.R."/>
            <person name="Nyvall-Collen P."/>
            <person name="Peters A.F."/>
            <person name="Pommier C."/>
            <person name="Potin P."/>
            <person name="Poulain J."/>
            <person name="Quesneville H."/>
            <person name="Read B."/>
            <person name="Rensing S.A."/>
            <person name="Ritter A."/>
            <person name="Rousvoal S."/>
            <person name="Samanta M."/>
            <person name="Samson G."/>
            <person name="Schroeder D.C."/>
            <person name="Segurens B."/>
            <person name="Strittmatter M."/>
            <person name="Tonon T."/>
            <person name="Tregear J.W."/>
            <person name="Valentin K."/>
            <person name="von Dassow P."/>
            <person name="Yamagishi T."/>
            <person name="Van de Peer Y."/>
            <person name="Wincker P."/>
        </authorList>
    </citation>
    <scope>NUCLEOTIDE SEQUENCE [LARGE SCALE GENOMIC DNA]</scope>
    <source>
        <strain evidence="3">Ec32 / CCAP1310/4</strain>
    </source>
</reference>
<feature type="compositionally biased region" description="Polar residues" evidence="1">
    <location>
        <begin position="1208"/>
        <end position="1218"/>
    </location>
</feature>
<feature type="compositionally biased region" description="Basic and acidic residues" evidence="1">
    <location>
        <begin position="339"/>
        <end position="358"/>
    </location>
</feature>
<feature type="compositionally biased region" description="Basic and acidic residues" evidence="1">
    <location>
        <begin position="1188"/>
        <end position="1201"/>
    </location>
</feature>
<feature type="compositionally biased region" description="Low complexity" evidence="1">
    <location>
        <begin position="1289"/>
        <end position="1303"/>
    </location>
</feature>
<dbReference type="EMBL" id="FN649733">
    <property type="protein sequence ID" value="CBJ28907.1"/>
    <property type="molecule type" value="Genomic_DNA"/>
</dbReference>
<name>D7FIU0_ECTSI</name>